<dbReference type="RefSeq" id="WP_115730503.1">
    <property type="nucleotide sequence ID" value="NZ_BAAAVY010000010.1"/>
</dbReference>
<protein>
    <submittedName>
        <fullName evidence="2">Uncharacterized protease ydeA</fullName>
        <ecNumber evidence="2">3.2.-.-</ecNumber>
    </submittedName>
</protein>
<dbReference type="Pfam" id="PF01965">
    <property type="entry name" value="DJ-1_PfpI"/>
    <property type="match status" value="1"/>
</dbReference>
<dbReference type="EC" id="3.2.-.-" evidence="2"/>
<dbReference type="OrthoDB" id="8030967at2"/>
<organism evidence="2 3">
    <name type="scientific">Aminobacter aminovorans</name>
    <name type="common">Chelatobacter heintzii</name>
    <dbReference type="NCBI Taxonomy" id="83263"/>
    <lineage>
        <taxon>Bacteria</taxon>
        <taxon>Pseudomonadati</taxon>
        <taxon>Pseudomonadota</taxon>
        <taxon>Alphaproteobacteria</taxon>
        <taxon>Hyphomicrobiales</taxon>
        <taxon>Phyllobacteriaceae</taxon>
        <taxon>Aminobacter</taxon>
    </lineage>
</organism>
<dbReference type="GO" id="GO:0006508">
    <property type="term" value="P:proteolysis"/>
    <property type="evidence" value="ECO:0007669"/>
    <property type="project" value="UniProtKB-KW"/>
</dbReference>
<name>A0A380WGI8_AMIAI</name>
<dbReference type="GO" id="GO:0016798">
    <property type="term" value="F:hydrolase activity, acting on glycosyl bonds"/>
    <property type="evidence" value="ECO:0007669"/>
    <property type="project" value="UniProtKB-KW"/>
</dbReference>
<gene>
    <name evidence="2" type="primary">ydeA</name>
    <name evidence="2" type="ORF">NCTC10684_01324</name>
</gene>
<evidence type="ECO:0000313" key="3">
    <source>
        <dbReference type="Proteomes" id="UP000254701"/>
    </source>
</evidence>
<proteinExistence type="predicted"/>
<keyword evidence="2" id="KW-0378">Hydrolase</keyword>
<evidence type="ECO:0000259" key="1">
    <source>
        <dbReference type="Pfam" id="PF01965"/>
    </source>
</evidence>
<keyword evidence="2" id="KW-0645">Protease</keyword>
<dbReference type="Proteomes" id="UP000254701">
    <property type="component" value="Unassembled WGS sequence"/>
</dbReference>
<dbReference type="AlphaFoldDB" id="A0A380WGI8"/>
<dbReference type="Gene3D" id="3.40.50.880">
    <property type="match status" value="1"/>
</dbReference>
<feature type="domain" description="DJ-1/PfpI" evidence="1">
    <location>
        <begin position="6"/>
        <end position="171"/>
    </location>
</feature>
<sequence>MTAPKTIGVLFIEGYADWEYGLLAASAVEWFGARAVAISPHEAPLTSIAGFSLSPTRGVDPVENMDLDAVAVIGSDGWAAKDAPDIAPLLKAVAMRGGVVGGICAGTLALARAGLFEGVSHTSNGRDWILGHEPAYAGAASYQDVPHAVADNNIVSAPGSAPGTFAAAFLETLYPELVGQIGEMRAMFAREHAMAERGHGDGS</sequence>
<dbReference type="EMBL" id="UFSM01000001">
    <property type="protein sequence ID" value="SUU88117.1"/>
    <property type="molecule type" value="Genomic_DNA"/>
</dbReference>
<evidence type="ECO:0000313" key="2">
    <source>
        <dbReference type="EMBL" id="SUU88117.1"/>
    </source>
</evidence>
<dbReference type="GO" id="GO:0008233">
    <property type="term" value="F:peptidase activity"/>
    <property type="evidence" value="ECO:0007669"/>
    <property type="project" value="UniProtKB-KW"/>
</dbReference>
<dbReference type="InterPro" id="IPR002818">
    <property type="entry name" value="DJ-1/PfpI"/>
</dbReference>
<keyword evidence="2" id="KW-0326">Glycosidase</keyword>
<reference evidence="2 3" key="1">
    <citation type="submission" date="2018-06" db="EMBL/GenBank/DDBJ databases">
        <authorList>
            <consortium name="Pathogen Informatics"/>
            <person name="Doyle S."/>
        </authorList>
    </citation>
    <scope>NUCLEOTIDE SEQUENCE [LARGE SCALE GENOMIC DNA]</scope>
    <source>
        <strain evidence="2 3">NCTC10684</strain>
    </source>
</reference>
<accession>A0A380WGI8</accession>
<dbReference type="SUPFAM" id="SSF52317">
    <property type="entry name" value="Class I glutamine amidotransferase-like"/>
    <property type="match status" value="1"/>
</dbReference>
<dbReference type="InterPro" id="IPR029062">
    <property type="entry name" value="Class_I_gatase-like"/>
</dbReference>